<evidence type="ECO:0000256" key="9">
    <source>
        <dbReference type="SAM" id="MobiDB-lite"/>
    </source>
</evidence>
<feature type="region of interest" description="Disordered" evidence="9">
    <location>
        <begin position="55"/>
        <end position="90"/>
    </location>
</feature>
<keyword evidence="6 8" id="KW-0408">Iron</keyword>
<sequence>MGTFDRGALQRGFQVYKQVCSVCHGVSQLAFRNLKALGFNDEEIKALAAEYKVKDGPNDEGEMYERSALPSDDFVGPYANDQQARNANNG</sequence>
<evidence type="ECO:0000256" key="1">
    <source>
        <dbReference type="ARBA" id="ARBA00004370"/>
    </source>
</evidence>
<dbReference type="SUPFAM" id="SSF46626">
    <property type="entry name" value="Cytochrome c"/>
    <property type="match status" value="1"/>
</dbReference>
<evidence type="ECO:0000256" key="6">
    <source>
        <dbReference type="ARBA" id="ARBA00023004"/>
    </source>
</evidence>
<keyword evidence="12" id="KW-1185">Reference proteome</keyword>
<evidence type="ECO:0000256" key="7">
    <source>
        <dbReference type="ARBA" id="ARBA00023136"/>
    </source>
</evidence>
<evidence type="ECO:0000259" key="10">
    <source>
        <dbReference type="PROSITE" id="PS51007"/>
    </source>
</evidence>
<evidence type="ECO:0000256" key="8">
    <source>
        <dbReference type="PROSITE-ProRule" id="PRU00433"/>
    </source>
</evidence>
<evidence type="ECO:0000256" key="3">
    <source>
        <dbReference type="ARBA" id="ARBA00022692"/>
    </source>
</evidence>
<dbReference type="InterPro" id="IPR009056">
    <property type="entry name" value="Cyt_c-like_dom"/>
</dbReference>
<keyword evidence="4 8" id="KW-0479">Metal-binding</keyword>
<dbReference type="PROSITE" id="PS51007">
    <property type="entry name" value="CYTC"/>
    <property type="match status" value="1"/>
</dbReference>
<keyword evidence="7" id="KW-0472">Membrane</keyword>
<dbReference type="PANTHER" id="PTHR10266">
    <property type="entry name" value="CYTOCHROME C1"/>
    <property type="match status" value="1"/>
</dbReference>
<dbReference type="PRINTS" id="PR00603">
    <property type="entry name" value="CYTOCHROMEC1"/>
</dbReference>
<keyword evidence="5" id="KW-1133">Transmembrane helix</keyword>
<feature type="non-terminal residue" evidence="11">
    <location>
        <position position="90"/>
    </location>
</feature>
<comment type="subcellular location">
    <subcellularLocation>
        <location evidence="1">Membrane</location>
    </subcellularLocation>
</comment>
<dbReference type="Proteomes" id="UP000294823">
    <property type="component" value="Unassembled WGS sequence"/>
</dbReference>
<name>A0ABY2D2P5_9GAMM</name>
<dbReference type="Gene3D" id="1.10.760.10">
    <property type="entry name" value="Cytochrome c-like domain"/>
    <property type="match status" value="1"/>
</dbReference>
<feature type="compositionally biased region" description="Polar residues" evidence="9">
    <location>
        <begin position="80"/>
        <end position="90"/>
    </location>
</feature>
<keyword evidence="2 8" id="KW-0349">Heme</keyword>
<dbReference type="PANTHER" id="PTHR10266:SF3">
    <property type="entry name" value="CYTOCHROME C1, HEME PROTEIN, MITOCHONDRIAL"/>
    <property type="match status" value="1"/>
</dbReference>
<evidence type="ECO:0000256" key="2">
    <source>
        <dbReference type="ARBA" id="ARBA00022617"/>
    </source>
</evidence>
<evidence type="ECO:0000256" key="4">
    <source>
        <dbReference type="ARBA" id="ARBA00022723"/>
    </source>
</evidence>
<evidence type="ECO:0000256" key="5">
    <source>
        <dbReference type="ARBA" id="ARBA00022989"/>
    </source>
</evidence>
<comment type="caution">
    <text evidence="11">The sequence shown here is derived from an EMBL/GenBank/DDBJ whole genome shotgun (WGS) entry which is preliminary data.</text>
</comment>
<organism evidence="11 12">
    <name type="scientific">Halomonas marinisediminis</name>
    <dbReference type="NCBI Taxonomy" id="2546095"/>
    <lineage>
        <taxon>Bacteria</taxon>
        <taxon>Pseudomonadati</taxon>
        <taxon>Pseudomonadota</taxon>
        <taxon>Gammaproteobacteria</taxon>
        <taxon>Oceanospirillales</taxon>
        <taxon>Halomonadaceae</taxon>
        <taxon>Halomonas</taxon>
    </lineage>
</organism>
<evidence type="ECO:0000313" key="11">
    <source>
        <dbReference type="EMBL" id="TDA83193.1"/>
    </source>
</evidence>
<dbReference type="InterPro" id="IPR036909">
    <property type="entry name" value="Cyt_c-like_dom_sf"/>
</dbReference>
<evidence type="ECO:0000313" key="12">
    <source>
        <dbReference type="Proteomes" id="UP000294823"/>
    </source>
</evidence>
<proteinExistence type="predicted"/>
<protein>
    <submittedName>
        <fullName evidence="11">Cytochrome c1</fullName>
    </submittedName>
</protein>
<accession>A0ABY2D2P5</accession>
<dbReference type="Pfam" id="PF02167">
    <property type="entry name" value="Cytochrom_C1"/>
    <property type="match status" value="1"/>
</dbReference>
<dbReference type="InterPro" id="IPR002326">
    <property type="entry name" value="Cyt_c1"/>
</dbReference>
<dbReference type="EMBL" id="SLTR01000484">
    <property type="protein sequence ID" value="TDA83193.1"/>
    <property type="molecule type" value="Genomic_DNA"/>
</dbReference>
<feature type="domain" description="Cytochrome c" evidence="10">
    <location>
        <begin position="7"/>
        <end position="90"/>
    </location>
</feature>
<gene>
    <name evidence="11" type="ORF">E0702_17500</name>
</gene>
<reference evidence="11 12" key="1">
    <citation type="submission" date="2019-03" db="EMBL/GenBank/DDBJ databases">
        <title>Halomonas marinisediminis sp. nov., a moderately halophilic bacterium isolated from the Bohai Gulf.</title>
        <authorList>
            <person name="Ji X."/>
        </authorList>
    </citation>
    <scope>NUCLEOTIDE SEQUENCE [LARGE SCALE GENOMIC DNA]</scope>
    <source>
        <strain evidence="11 12">204</strain>
    </source>
</reference>
<keyword evidence="3" id="KW-0812">Transmembrane</keyword>